<gene>
    <name evidence="2" type="ORF">CWATWH8502_2727</name>
</gene>
<dbReference type="GO" id="GO:0004867">
    <property type="term" value="F:serine-type endopeptidase inhibitor activity"/>
    <property type="evidence" value="ECO:0007669"/>
    <property type="project" value="InterPro"/>
</dbReference>
<evidence type="ECO:0000259" key="1">
    <source>
        <dbReference type="Pfam" id="PF00079"/>
    </source>
</evidence>
<dbReference type="InterPro" id="IPR036186">
    <property type="entry name" value="Serpin_sf"/>
</dbReference>
<dbReference type="InterPro" id="IPR042178">
    <property type="entry name" value="Serpin_sf_1"/>
</dbReference>
<dbReference type="SUPFAM" id="SSF56574">
    <property type="entry name" value="Serpins"/>
    <property type="match status" value="1"/>
</dbReference>
<dbReference type="AlphaFoldDB" id="T2IG73"/>
<dbReference type="Pfam" id="PF00079">
    <property type="entry name" value="Serpin"/>
    <property type="match status" value="1"/>
</dbReference>
<dbReference type="PANTHER" id="PTHR11461">
    <property type="entry name" value="SERINE PROTEASE INHIBITOR, SERPIN"/>
    <property type="match status" value="1"/>
</dbReference>
<evidence type="ECO:0000313" key="3">
    <source>
        <dbReference type="Proteomes" id="UP000018348"/>
    </source>
</evidence>
<name>T2IG73_CROWT</name>
<dbReference type="EMBL" id="CAQK01000578">
    <property type="protein sequence ID" value="CCQ52053.1"/>
    <property type="molecule type" value="Genomic_DNA"/>
</dbReference>
<feature type="domain" description="Serpin" evidence="1">
    <location>
        <begin position="2"/>
        <end position="111"/>
    </location>
</feature>
<dbReference type="PANTHER" id="PTHR11461:SF211">
    <property type="entry name" value="GH10112P-RELATED"/>
    <property type="match status" value="1"/>
</dbReference>
<dbReference type="Gene3D" id="3.30.497.10">
    <property type="entry name" value="Antithrombin, subunit I, domain 2"/>
    <property type="match status" value="1"/>
</dbReference>
<reference evidence="2 3" key="2">
    <citation type="submission" date="2013-09" db="EMBL/GenBank/DDBJ databases">
        <title>Whole genome comparison of six Crocosphaera watsonii strains with differing phenotypes.</title>
        <authorList>
            <person name="Bench S.R."/>
            <person name="Heller P."/>
            <person name="Frank I."/>
            <person name="Arciniega M."/>
            <person name="Shilova I.N."/>
            <person name="Zehr J.P."/>
        </authorList>
    </citation>
    <scope>NUCLEOTIDE SEQUENCE [LARGE SCALE GENOMIC DNA]</scope>
    <source>
        <strain evidence="2 3">WH 8502</strain>
    </source>
</reference>
<organism evidence="2 3">
    <name type="scientific">Crocosphaera watsonii WH 8502</name>
    <dbReference type="NCBI Taxonomy" id="423474"/>
    <lineage>
        <taxon>Bacteria</taxon>
        <taxon>Bacillati</taxon>
        <taxon>Cyanobacteriota</taxon>
        <taxon>Cyanophyceae</taxon>
        <taxon>Oscillatoriophycideae</taxon>
        <taxon>Chroococcales</taxon>
        <taxon>Aphanothecaceae</taxon>
        <taxon>Crocosphaera</taxon>
    </lineage>
</organism>
<dbReference type="InterPro" id="IPR023796">
    <property type="entry name" value="Serpin_dom"/>
</dbReference>
<dbReference type="Proteomes" id="UP000018348">
    <property type="component" value="Unassembled WGS sequence"/>
</dbReference>
<reference evidence="2 3" key="1">
    <citation type="submission" date="2013-01" db="EMBL/GenBank/DDBJ databases">
        <authorList>
            <person name="Bench S."/>
        </authorList>
    </citation>
    <scope>NUCLEOTIDE SEQUENCE [LARGE SCALE GENOMIC DNA]</scope>
    <source>
        <strain evidence="2 3">WH 8502</strain>
    </source>
</reference>
<proteinExistence type="predicted"/>
<protein>
    <submittedName>
        <fullName evidence="2">Proteinase inhibitor I4, serpin</fullName>
    </submittedName>
</protein>
<dbReference type="GO" id="GO:0005615">
    <property type="term" value="C:extracellular space"/>
    <property type="evidence" value="ECO:0007669"/>
    <property type="project" value="InterPro"/>
</dbReference>
<accession>T2IG73</accession>
<sequence>MELPRSQLKDELNLTNALKELGYSTMFDPDKAEFSQLSSHPTYISGMKHQTILVINEEGVTSPPEDDLLIKKASMDNTKEEFSLTIDRPFLSIIRDNDTGNVLFMGMIYEP</sequence>
<evidence type="ECO:0000313" key="2">
    <source>
        <dbReference type="EMBL" id="CCQ52053.1"/>
    </source>
</evidence>
<dbReference type="InterPro" id="IPR000215">
    <property type="entry name" value="Serpin_fam"/>
</dbReference>
<comment type="caution">
    <text evidence="2">The sequence shown here is derived from an EMBL/GenBank/DDBJ whole genome shotgun (WGS) entry which is preliminary data.</text>
</comment>